<evidence type="ECO:0000313" key="4">
    <source>
        <dbReference type="RefSeq" id="XP_010245127.1"/>
    </source>
</evidence>
<keyword evidence="2" id="KW-0472">Membrane</keyword>
<reference evidence="4" key="1">
    <citation type="submission" date="2025-08" db="UniProtKB">
        <authorList>
            <consortium name="RefSeq"/>
        </authorList>
    </citation>
    <scope>IDENTIFICATION</scope>
</reference>
<keyword evidence="2" id="KW-0812">Transmembrane</keyword>
<dbReference type="Pfam" id="PF05553">
    <property type="entry name" value="DUF761"/>
    <property type="match status" value="1"/>
</dbReference>
<protein>
    <submittedName>
        <fullName evidence="4">Uncharacterized protein LOC104588756</fullName>
    </submittedName>
</protein>
<feature type="compositionally biased region" description="Basic and acidic residues" evidence="1">
    <location>
        <begin position="150"/>
        <end position="200"/>
    </location>
</feature>
<dbReference type="PANTHER" id="PTHR35997">
    <property type="entry name" value="COTTON FIBER PROTEIN-RELATED"/>
    <property type="match status" value="1"/>
</dbReference>
<dbReference type="PANTHER" id="PTHR35997:SF6">
    <property type="entry name" value="COTTON FIBER PROTEIN"/>
    <property type="match status" value="1"/>
</dbReference>
<evidence type="ECO:0000313" key="3">
    <source>
        <dbReference type="Proteomes" id="UP000189703"/>
    </source>
</evidence>
<proteinExistence type="predicted"/>
<feature type="transmembrane region" description="Helical" evidence="2">
    <location>
        <begin position="21"/>
        <end position="41"/>
    </location>
</feature>
<dbReference type="InterPro" id="IPR008480">
    <property type="entry name" value="DUF761_pln"/>
</dbReference>
<organism evidence="3 4">
    <name type="scientific">Nelumbo nucifera</name>
    <name type="common">Sacred lotus</name>
    <dbReference type="NCBI Taxonomy" id="4432"/>
    <lineage>
        <taxon>Eukaryota</taxon>
        <taxon>Viridiplantae</taxon>
        <taxon>Streptophyta</taxon>
        <taxon>Embryophyta</taxon>
        <taxon>Tracheophyta</taxon>
        <taxon>Spermatophyta</taxon>
        <taxon>Magnoliopsida</taxon>
        <taxon>Proteales</taxon>
        <taxon>Nelumbonaceae</taxon>
        <taxon>Nelumbo</taxon>
    </lineage>
</organism>
<feature type="region of interest" description="Disordered" evidence="1">
    <location>
        <begin position="128"/>
        <end position="243"/>
    </location>
</feature>
<dbReference type="GeneID" id="104588756"/>
<accession>A0A1U7YX72</accession>
<feature type="transmembrane region" description="Helical" evidence="2">
    <location>
        <begin position="53"/>
        <end position="74"/>
    </location>
</feature>
<evidence type="ECO:0000256" key="2">
    <source>
        <dbReference type="SAM" id="Phobius"/>
    </source>
</evidence>
<sequence length="277" mass="32185">MEKSLLDLEKPMKPSFIEIPQKVKSISLSAFLFSFFIYLFLSHPSPATLLKDTGFWFFLSNVIILVIAADSGAFSSKQKYDLYEEYLRNSRVRRVSSFVAQPPENVPKAHIEKKPEIYSERKILPVSMPEASPKAEIQGIPKEETPEELETSKEETPESEAVEEKTPESHTKVDVDAETRFETKDIKPMHYRSKSEKSISDEMGNENTKNLLRSESEKHETRSEEELEVPKEEENEFSTMSDEELNRRVEEFIQRINRQMRLQESSSLRGWELDNEI</sequence>
<dbReference type="OMA" id="CAMEEND"/>
<dbReference type="RefSeq" id="XP_010245127.1">
    <property type="nucleotide sequence ID" value="XM_010246825.2"/>
</dbReference>
<evidence type="ECO:0000256" key="1">
    <source>
        <dbReference type="SAM" id="MobiDB-lite"/>
    </source>
</evidence>
<gene>
    <name evidence="4" type="primary">LOC104588756</name>
</gene>
<dbReference type="Proteomes" id="UP000189703">
    <property type="component" value="Unplaced"/>
</dbReference>
<dbReference type="KEGG" id="nnu:104588756"/>
<feature type="compositionally biased region" description="Basic and acidic residues" evidence="1">
    <location>
        <begin position="212"/>
        <end position="232"/>
    </location>
</feature>
<dbReference type="AlphaFoldDB" id="A0A1U7YX72"/>
<dbReference type="OrthoDB" id="680761at2759"/>
<keyword evidence="3" id="KW-1185">Reference proteome</keyword>
<name>A0A1U7YX72_NELNU</name>
<keyword evidence="2" id="KW-1133">Transmembrane helix</keyword>
<dbReference type="eggNOG" id="ENOG502S1CD">
    <property type="taxonomic scope" value="Eukaryota"/>
</dbReference>